<feature type="transmembrane region" description="Helical" evidence="9">
    <location>
        <begin position="186"/>
        <end position="204"/>
    </location>
</feature>
<gene>
    <name evidence="13" type="ORF">UCREL1_7555</name>
</gene>
<dbReference type="OrthoDB" id="9971853at2759"/>
<evidence type="ECO:0000259" key="10">
    <source>
        <dbReference type="Pfam" id="PF00150"/>
    </source>
</evidence>
<evidence type="ECO:0000256" key="2">
    <source>
        <dbReference type="ARBA" id="ARBA00005641"/>
    </source>
</evidence>
<reference evidence="14" key="1">
    <citation type="journal article" date="2013" name="Genome Announc.">
        <title>Draft genome sequence of the grapevine dieback fungus Eutypa lata UCR-EL1.</title>
        <authorList>
            <person name="Blanco-Ulate B."/>
            <person name="Rolshausen P.E."/>
            <person name="Cantu D."/>
        </authorList>
    </citation>
    <scope>NUCLEOTIDE SEQUENCE [LARGE SCALE GENOMIC DNA]</scope>
    <source>
        <strain evidence="14">UCR-EL1</strain>
    </source>
</reference>
<dbReference type="HOGENOM" id="CLU_274641_0_0_1"/>
<dbReference type="GO" id="GO:0016042">
    <property type="term" value="P:lipid catabolic process"/>
    <property type="evidence" value="ECO:0007669"/>
    <property type="project" value="UniProtKB-ARBA"/>
</dbReference>
<evidence type="ECO:0000259" key="12">
    <source>
        <dbReference type="Pfam" id="PF18564"/>
    </source>
</evidence>
<evidence type="ECO:0000256" key="7">
    <source>
        <dbReference type="ARBA" id="ARBA00023136"/>
    </source>
</evidence>
<comment type="subcellular location">
    <subcellularLocation>
        <location evidence="1">Membrane</location>
        <topology evidence="1">Multi-pass membrane protein</topology>
    </subcellularLocation>
</comment>
<keyword evidence="4 9" id="KW-0812">Transmembrane</keyword>
<sequence length="1166" mass="129247">MVKDEKSFAATAASDPEYGIGDCTPELDGKQLNTKRGLKSRHTQLIAIGGTLGTGLFVGSGATLAKGGPAFIFLSYVIVSILVWMVVTALSEMGSYLPVTGGTMASYGSRYVSRSLGIAMGWLYWYSFGILIPYELTAAGLVIGYWPSDINIGVWLTVMLVLIVALNFMPIKFYGESEFWFAGTKIILILGLFLLSFVLFLGGGPHKQRLGFTYWIDPGAFNTWLVPGKAGVAAAFFGTLVSSVFPFTFGPEMLIVTAGEMSNPRYNLPRAASKFFWRLVVFYVGCVLAIGVICPSNNTDIASGDANAKSSAFVVAIVNAGIGGLPSVVNAGILLSALSAGNAFLYCTSRSLYSLAKDGAAPQIFARCNRHGVPWISVLVSALYGPLCYMNVSESGGVVFQWFVNLTNTSGLISWGRQDDIPKKHWMQPYGAYIAIVAFTILCLINGFDVFLPSRWDVSSFFTAYIGIALFAVLYGSTRAYYWKKEPWVIPAEEVDLTTGIAEVVAQDERTLILRGVNLADGKFPRGCPTYDLASLRTDVDYSYVGTLLELDDAPDHLEKLRYAGFNVLRVPVVWEALEHAGPGVYDEEYIDHVKKLVRICIDFGFKVIVNPHQDIWSRFVGGSGAPLWTLHCCGLDPNYFAETHAAVRYAEWPLDSDKKDPKTIPAMMWTTNHNRLASSTLFTLFFAGRDFAPKCQIDGLNIQDYLQKHYFAAYSRLAEALGDLPFGYDCMNEPEAGYIGWKDLTKNERDDTAKIGSTPSPIQSIRLGMGMPQEVHEYKLGSTGPRKTATMKITPQHACWLKEEDPRWGWKRAPSWPLNTCVWGLHGVWDLETGELTKPRYFDELPDKSKAAAKPENDAEDPLSFLSSYWQEFYEGWVQTIRKYSPNAISFVQPSVYASPPLRDDPLMAYSPHFYDPLTMMQGRWHDHWNVDIVGMLRGRYKAKALGLRAGKGHVKKLMSDQIGQLAHDLRVPTLIGETGIPFTLSSSKAYSNGDYTDHVKALDATLSGCDDHLVSFTLWAYSAINTHEWGDHWNGEDLSLHCSETGTFPNHKYLRNFRAAAAWCRPYVQSLTGEPLAMSFDYTSSKFTLEISSELGGYAIVYVPWLHYRDSDESEALALEVKTSVGDWSVDGQYLRWTYERGGTLELERVGGPLSPQRLGTIVG</sequence>
<dbReference type="AlphaFoldDB" id="M7SM37"/>
<keyword evidence="7 9" id="KW-0472">Membrane</keyword>
<keyword evidence="14" id="KW-1185">Reference proteome</keyword>
<dbReference type="PANTHER" id="PTHR31308:SF5">
    <property type="entry name" value="ERGOSTERYL-BETA-GLUCOSIDASE"/>
    <property type="match status" value="1"/>
</dbReference>
<dbReference type="KEGG" id="ela:UCREL1_7555"/>
<dbReference type="Proteomes" id="UP000012174">
    <property type="component" value="Unassembled WGS sequence"/>
</dbReference>
<dbReference type="Pfam" id="PF00324">
    <property type="entry name" value="AA_permease"/>
    <property type="match status" value="1"/>
</dbReference>
<dbReference type="InterPro" id="IPR017853">
    <property type="entry name" value="GH"/>
</dbReference>
<feature type="transmembrane region" description="Helical" evidence="9">
    <location>
        <begin position="275"/>
        <end position="293"/>
    </location>
</feature>
<evidence type="ECO:0000313" key="14">
    <source>
        <dbReference type="Proteomes" id="UP000012174"/>
    </source>
</evidence>
<feature type="domain" description="Amino acid permease/ SLC12A" evidence="11">
    <location>
        <begin position="42"/>
        <end position="483"/>
    </location>
</feature>
<keyword evidence="3" id="KW-0813">Transport</keyword>
<feature type="transmembrane region" description="Helical" evidence="9">
    <location>
        <begin position="70"/>
        <end position="90"/>
    </location>
</feature>
<dbReference type="GO" id="GO:1901136">
    <property type="term" value="P:carbohydrate derivative catabolic process"/>
    <property type="evidence" value="ECO:0007669"/>
    <property type="project" value="UniProtKB-ARBA"/>
</dbReference>
<dbReference type="GO" id="GO:0055085">
    <property type="term" value="P:transmembrane transport"/>
    <property type="evidence" value="ECO:0007669"/>
    <property type="project" value="InterPro"/>
</dbReference>
<feature type="transmembrane region" description="Helical" evidence="9">
    <location>
        <begin position="123"/>
        <end position="146"/>
    </location>
</feature>
<evidence type="ECO:0000256" key="9">
    <source>
        <dbReference type="SAM" id="Phobius"/>
    </source>
</evidence>
<dbReference type="PANTHER" id="PTHR31308">
    <property type="match status" value="1"/>
</dbReference>
<dbReference type="Gene3D" id="3.20.20.80">
    <property type="entry name" value="Glycosidases"/>
    <property type="match status" value="2"/>
</dbReference>
<dbReference type="SUPFAM" id="SSF51445">
    <property type="entry name" value="(Trans)glycosidases"/>
    <property type="match status" value="1"/>
</dbReference>
<evidence type="ECO:0000256" key="6">
    <source>
        <dbReference type="ARBA" id="ARBA00022989"/>
    </source>
</evidence>
<dbReference type="InterPro" id="IPR013780">
    <property type="entry name" value="Glyco_hydro_b"/>
</dbReference>
<comment type="similarity">
    <text evidence="2">Belongs to the glycosyl hydrolase 5 (cellulase A) family.</text>
</comment>
<dbReference type="InterPro" id="IPR004841">
    <property type="entry name" value="AA-permease/SLC12A_dom"/>
</dbReference>
<dbReference type="EMBL" id="KB706863">
    <property type="protein sequence ID" value="EMR65458.1"/>
    <property type="molecule type" value="Genomic_DNA"/>
</dbReference>
<feature type="transmembrane region" description="Helical" evidence="9">
    <location>
        <begin position="45"/>
        <end position="64"/>
    </location>
</feature>
<name>M7SM37_EUTLA</name>
<dbReference type="Gene3D" id="1.20.1740.10">
    <property type="entry name" value="Amino acid/polyamine transporter I"/>
    <property type="match status" value="1"/>
</dbReference>
<keyword evidence="6 9" id="KW-1133">Transmembrane helix</keyword>
<evidence type="ECO:0000256" key="1">
    <source>
        <dbReference type="ARBA" id="ARBA00004141"/>
    </source>
</evidence>
<dbReference type="GO" id="GO:0000272">
    <property type="term" value="P:polysaccharide catabolic process"/>
    <property type="evidence" value="ECO:0007669"/>
    <property type="project" value="InterPro"/>
</dbReference>
<feature type="transmembrane region" description="Helical" evidence="9">
    <location>
        <begin position="430"/>
        <end position="452"/>
    </location>
</feature>
<dbReference type="GO" id="GO:0016020">
    <property type="term" value="C:membrane"/>
    <property type="evidence" value="ECO:0007669"/>
    <property type="project" value="UniProtKB-SubCell"/>
</dbReference>
<evidence type="ECO:0000256" key="5">
    <source>
        <dbReference type="ARBA" id="ARBA00022801"/>
    </source>
</evidence>
<dbReference type="Gene3D" id="2.60.40.1180">
    <property type="entry name" value="Golgi alpha-mannosidase II"/>
    <property type="match status" value="1"/>
</dbReference>
<dbReference type="GO" id="GO:0008422">
    <property type="term" value="F:beta-glucosidase activity"/>
    <property type="evidence" value="ECO:0007669"/>
    <property type="project" value="TreeGrafter"/>
</dbReference>
<dbReference type="InterPro" id="IPR001547">
    <property type="entry name" value="Glyco_hydro_5"/>
</dbReference>
<evidence type="ECO:0000256" key="4">
    <source>
        <dbReference type="ARBA" id="ARBA00022692"/>
    </source>
</evidence>
<keyword evidence="8" id="KW-0326">Glycosidase</keyword>
<organism evidence="13 14">
    <name type="scientific">Eutypa lata (strain UCR-EL1)</name>
    <name type="common">Grapevine dieback disease fungus</name>
    <name type="synonym">Eutypa armeniacae</name>
    <dbReference type="NCBI Taxonomy" id="1287681"/>
    <lineage>
        <taxon>Eukaryota</taxon>
        <taxon>Fungi</taxon>
        <taxon>Dikarya</taxon>
        <taxon>Ascomycota</taxon>
        <taxon>Pezizomycotina</taxon>
        <taxon>Sordariomycetes</taxon>
        <taxon>Xylariomycetidae</taxon>
        <taxon>Xylariales</taxon>
        <taxon>Diatrypaceae</taxon>
        <taxon>Eutypa</taxon>
    </lineage>
</organism>
<dbReference type="InterPro" id="IPR041036">
    <property type="entry name" value="GH5_C"/>
</dbReference>
<feature type="domain" description="Glycoside hydrolase family 5" evidence="10">
    <location>
        <begin position="558"/>
        <end position="627"/>
    </location>
</feature>
<evidence type="ECO:0000259" key="11">
    <source>
        <dbReference type="Pfam" id="PF00324"/>
    </source>
</evidence>
<feature type="domain" description="Glycoside hydrolase family 5 C-terminal" evidence="12">
    <location>
        <begin position="1067"/>
        <end position="1141"/>
    </location>
</feature>
<feature type="transmembrane region" description="Helical" evidence="9">
    <location>
        <begin position="458"/>
        <end position="476"/>
    </location>
</feature>
<feature type="transmembrane region" description="Helical" evidence="9">
    <location>
        <begin position="313"/>
        <end position="335"/>
    </location>
</feature>
<evidence type="ECO:0000256" key="8">
    <source>
        <dbReference type="ARBA" id="ARBA00023295"/>
    </source>
</evidence>
<feature type="transmembrane region" description="Helical" evidence="9">
    <location>
        <begin position="224"/>
        <end position="245"/>
    </location>
</feature>
<dbReference type="eggNOG" id="KOG1286">
    <property type="taxonomic scope" value="Eukaryota"/>
</dbReference>
<protein>
    <submittedName>
        <fullName evidence="13">Putative proline permease protein</fullName>
    </submittedName>
</protein>
<dbReference type="Pfam" id="PF18564">
    <property type="entry name" value="Glyco_hydro_5_C"/>
    <property type="match status" value="1"/>
</dbReference>
<accession>M7SM37</accession>
<evidence type="ECO:0000256" key="3">
    <source>
        <dbReference type="ARBA" id="ARBA00022448"/>
    </source>
</evidence>
<proteinExistence type="inferred from homology"/>
<evidence type="ECO:0000313" key="13">
    <source>
        <dbReference type="EMBL" id="EMR65458.1"/>
    </source>
</evidence>
<feature type="transmembrane region" description="Helical" evidence="9">
    <location>
        <begin position="152"/>
        <end position="174"/>
    </location>
</feature>
<dbReference type="FunFam" id="1.20.1740.10:FF:000001">
    <property type="entry name" value="Amino acid permease"/>
    <property type="match status" value="1"/>
</dbReference>
<dbReference type="InterPro" id="IPR052066">
    <property type="entry name" value="Glycosphingolipid_Hydrolases"/>
</dbReference>
<keyword evidence="5" id="KW-0378">Hydrolase</keyword>
<dbReference type="Pfam" id="PF00150">
    <property type="entry name" value="Cellulase"/>
    <property type="match status" value="1"/>
</dbReference>